<reference evidence="2 3" key="1">
    <citation type="submission" date="2019-09" db="EMBL/GenBank/DDBJ databases">
        <authorList>
            <person name="Silva M."/>
            <person name="Pereira G."/>
            <person name="Lopes-Da-Costa L."/>
            <person name="Silva E."/>
        </authorList>
    </citation>
    <scope>NUCLEOTIDE SEQUENCE [LARGE SCALE GENOMIC DNA]</scope>
    <source>
        <strain evidence="2 3">FMV-PI01</strain>
    </source>
</reference>
<proteinExistence type="predicted"/>
<feature type="domain" description="Polymerase beta nucleotidyltransferase" evidence="1">
    <location>
        <begin position="12"/>
        <end position="98"/>
    </location>
</feature>
<dbReference type="InterPro" id="IPR041633">
    <property type="entry name" value="Polbeta"/>
</dbReference>
<evidence type="ECO:0000313" key="3">
    <source>
        <dbReference type="Proteomes" id="UP000476338"/>
    </source>
</evidence>
<dbReference type="SUPFAM" id="SSF81301">
    <property type="entry name" value="Nucleotidyltransferase"/>
    <property type="match status" value="1"/>
</dbReference>
<sequence length="104" mass="11903">MLTKDEILDYLKEIKPKLQEDGIIKLGLFGSFAKDNADIASDVDITIETSKDFVNKFKGFNGFIYLDDLRSDFMHKFKRQVDICDTASMSLQKQQNLLTGVIYV</sequence>
<dbReference type="RefSeq" id="WP_154571159.1">
    <property type="nucleotide sequence ID" value="NZ_VWSJ01000027.1"/>
</dbReference>
<keyword evidence="3" id="KW-1185">Reference proteome</keyword>
<dbReference type="Pfam" id="PF18765">
    <property type="entry name" value="Polbeta"/>
    <property type="match status" value="1"/>
</dbReference>
<dbReference type="CDD" id="cd05403">
    <property type="entry name" value="NT_KNTase_like"/>
    <property type="match status" value="1"/>
</dbReference>
<organism evidence="2 3">
    <name type="scientific">Campylobacter portucalensis</name>
    <dbReference type="NCBI Taxonomy" id="2608384"/>
    <lineage>
        <taxon>Bacteria</taxon>
        <taxon>Pseudomonadati</taxon>
        <taxon>Campylobacterota</taxon>
        <taxon>Epsilonproteobacteria</taxon>
        <taxon>Campylobacterales</taxon>
        <taxon>Campylobacteraceae</taxon>
        <taxon>Campylobacter</taxon>
    </lineage>
</organism>
<name>A0A6L5WKF3_9BACT</name>
<keyword evidence="2" id="KW-0808">Transferase</keyword>
<dbReference type="EMBL" id="VWSJ01000027">
    <property type="protein sequence ID" value="MSN96902.1"/>
    <property type="molecule type" value="Genomic_DNA"/>
</dbReference>
<dbReference type="Gene3D" id="3.30.460.10">
    <property type="entry name" value="Beta Polymerase, domain 2"/>
    <property type="match status" value="1"/>
</dbReference>
<comment type="caution">
    <text evidence="2">The sequence shown here is derived from an EMBL/GenBank/DDBJ whole genome shotgun (WGS) entry which is preliminary data.</text>
</comment>
<protein>
    <submittedName>
        <fullName evidence="2">Nucleotidyltransferase domain-containing protein</fullName>
    </submittedName>
</protein>
<evidence type="ECO:0000259" key="1">
    <source>
        <dbReference type="Pfam" id="PF18765"/>
    </source>
</evidence>
<dbReference type="GO" id="GO:0016740">
    <property type="term" value="F:transferase activity"/>
    <property type="evidence" value="ECO:0007669"/>
    <property type="project" value="UniProtKB-KW"/>
</dbReference>
<dbReference type="AlphaFoldDB" id="A0A6L5WKF3"/>
<evidence type="ECO:0000313" key="2">
    <source>
        <dbReference type="EMBL" id="MSN96902.1"/>
    </source>
</evidence>
<reference evidence="2 3" key="2">
    <citation type="submission" date="2020-03" db="EMBL/GenBank/DDBJ databases">
        <title>Campylobacter portucalensis sp. nov., a new species of Campylobacter isolated from the reproductive tract of bulls.</title>
        <authorList>
            <person name="Silva M.F."/>
            <person name="Pereira G."/>
            <person name="Carneiro C."/>
            <person name="Hemphill A."/>
            <person name="Mateus L."/>
            <person name="Lopes-Da-Costa L."/>
            <person name="Silva E."/>
        </authorList>
    </citation>
    <scope>NUCLEOTIDE SEQUENCE [LARGE SCALE GENOMIC DNA]</scope>
    <source>
        <strain evidence="2 3">FMV-PI01</strain>
    </source>
</reference>
<accession>A0A6L5WKF3</accession>
<dbReference type="InterPro" id="IPR043519">
    <property type="entry name" value="NT_sf"/>
</dbReference>
<gene>
    <name evidence="2" type="ORF">F1B92_06960</name>
</gene>
<dbReference type="Proteomes" id="UP000476338">
    <property type="component" value="Unassembled WGS sequence"/>
</dbReference>